<dbReference type="Pfam" id="PF00484">
    <property type="entry name" value="Pro_CA"/>
    <property type="match status" value="1"/>
</dbReference>
<evidence type="ECO:0000256" key="1">
    <source>
        <dbReference type="ARBA" id="ARBA00006217"/>
    </source>
</evidence>
<dbReference type="EC" id="4.2.1.1" evidence="5"/>
<gene>
    <name evidence="6" type="ORF">K457DRAFT_78567</name>
</gene>
<keyword evidence="5" id="KW-0456">Lyase</keyword>
<dbReference type="SMART" id="SM00947">
    <property type="entry name" value="Pro_CA"/>
    <property type="match status" value="1"/>
</dbReference>
<reference evidence="6 7" key="1">
    <citation type="submission" date="2016-05" db="EMBL/GenBank/DDBJ databases">
        <title>Genome sequencing reveals origins of a unique bacterial endosymbiosis in the earliest lineages of terrestrial Fungi.</title>
        <authorList>
            <consortium name="DOE Joint Genome Institute"/>
            <person name="Uehling J."/>
            <person name="Gryganskyi A."/>
            <person name="Hameed K."/>
            <person name="Tschaplinski T."/>
            <person name="Misztal P."/>
            <person name="Wu S."/>
            <person name="Desiro A."/>
            <person name="Vande Pol N."/>
            <person name="Du Z.-Y."/>
            <person name="Zienkiewicz A."/>
            <person name="Zienkiewicz K."/>
            <person name="Morin E."/>
            <person name="Tisserant E."/>
            <person name="Splivallo R."/>
            <person name="Hainaut M."/>
            <person name="Henrissat B."/>
            <person name="Ohm R."/>
            <person name="Kuo A."/>
            <person name="Yan J."/>
            <person name="Lipzen A."/>
            <person name="Nolan M."/>
            <person name="Labutti K."/>
            <person name="Barry K."/>
            <person name="Goldstein A."/>
            <person name="Labbe J."/>
            <person name="Schadt C."/>
            <person name="Tuskan G."/>
            <person name="Grigoriev I."/>
            <person name="Martin F."/>
            <person name="Vilgalys R."/>
            <person name="Bonito G."/>
        </authorList>
    </citation>
    <scope>NUCLEOTIDE SEQUENCE [LARGE SCALE GENOMIC DNA]</scope>
    <source>
        <strain evidence="6 7">AG-77</strain>
    </source>
</reference>
<dbReference type="Gene3D" id="3.40.1050.10">
    <property type="entry name" value="Carbonic anhydrase"/>
    <property type="match status" value="1"/>
</dbReference>
<dbReference type="EMBL" id="KV442062">
    <property type="protein sequence ID" value="OAQ26914.1"/>
    <property type="molecule type" value="Genomic_DNA"/>
</dbReference>
<keyword evidence="2 4" id="KW-0479">Metal-binding</keyword>
<dbReference type="Proteomes" id="UP000078512">
    <property type="component" value="Unassembled WGS sequence"/>
</dbReference>
<keyword evidence="3 4" id="KW-0862">Zinc</keyword>
<organism evidence="6 7">
    <name type="scientific">Linnemannia elongata AG-77</name>
    <dbReference type="NCBI Taxonomy" id="1314771"/>
    <lineage>
        <taxon>Eukaryota</taxon>
        <taxon>Fungi</taxon>
        <taxon>Fungi incertae sedis</taxon>
        <taxon>Mucoromycota</taxon>
        <taxon>Mortierellomycotina</taxon>
        <taxon>Mortierellomycetes</taxon>
        <taxon>Mortierellales</taxon>
        <taxon>Mortierellaceae</taxon>
        <taxon>Linnemannia</taxon>
    </lineage>
</organism>
<evidence type="ECO:0000256" key="3">
    <source>
        <dbReference type="ARBA" id="ARBA00022833"/>
    </source>
</evidence>
<keyword evidence="7" id="KW-1185">Reference proteome</keyword>
<comment type="cofactor">
    <cofactor evidence="4">
        <name>Zn(2+)</name>
        <dbReference type="ChEBI" id="CHEBI:29105"/>
    </cofactor>
    <text evidence="4">Binds 1 zinc ion per subunit.</text>
</comment>
<dbReference type="OrthoDB" id="10248475at2759"/>
<evidence type="ECO:0000256" key="2">
    <source>
        <dbReference type="ARBA" id="ARBA00022723"/>
    </source>
</evidence>
<name>A0A197JRG5_9FUNG</name>
<dbReference type="PANTHER" id="PTHR43175">
    <property type="entry name" value="CARBONIC ANHYDRASE"/>
    <property type="match status" value="1"/>
</dbReference>
<feature type="binding site" evidence="4">
    <location>
        <position position="53"/>
    </location>
    <ligand>
        <name>Zn(2+)</name>
        <dbReference type="ChEBI" id="CHEBI:29105"/>
    </ligand>
</feature>
<dbReference type="STRING" id="1314771.A0A197JRG5"/>
<comment type="function">
    <text evidence="5">Reversible hydration of carbon dioxide.</text>
</comment>
<sequence>MTLVEEIHVANAAYVNHRPKGQLPLPPARKVAIVTRTASLILLSSLSIMLLQCMDARILPASAFGLQEGDAHVIRNAGGRTPEALRSLVISQQLLGTETIIVAQHTDCGMLTFENKDIHAVIHKNLHGADATHIDFLPFPNLEQNVRDDVAFLRNHELIPKTVDIHGYIYDVATGRLVPVNSE</sequence>
<comment type="similarity">
    <text evidence="1 5">Belongs to the beta-class carbonic anhydrase family.</text>
</comment>
<evidence type="ECO:0000313" key="6">
    <source>
        <dbReference type="EMBL" id="OAQ26914.1"/>
    </source>
</evidence>
<dbReference type="GO" id="GO:0004089">
    <property type="term" value="F:carbonate dehydratase activity"/>
    <property type="evidence" value="ECO:0007669"/>
    <property type="project" value="UniProtKB-UniRule"/>
</dbReference>
<dbReference type="PANTHER" id="PTHR43175:SF3">
    <property type="entry name" value="CARBON DISULFIDE HYDROLASE"/>
    <property type="match status" value="1"/>
</dbReference>
<evidence type="ECO:0000313" key="7">
    <source>
        <dbReference type="Proteomes" id="UP000078512"/>
    </source>
</evidence>
<dbReference type="GO" id="GO:0008270">
    <property type="term" value="F:zinc ion binding"/>
    <property type="evidence" value="ECO:0007669"/>
    <property type="project" value="UniProtKB-UniRule"/>
</dbReference>
<dbReference type="InterPro" id="IPR036874">
    <property type="entry name" value="Carbonic_anhydrase_sf"/>
</dbReference>
<dbReference type="CDD" id="cd03379">
    <property type="entry name" value="beta_CA_cladeD"/>
    <property type="match status" value="1"/>
</dbReference>
<feature type="binding site" evidence="4">
    <location>
        <position position="108"/>
    </location>
    <ligand>
        <name>Zn(2+)</name>
        <dbReference type="ChEBI" id="CHEBI:29105"/>
    </ligand>
</feature>
<feature type="binding site" evidence="4">
    <location>
        <position position="55"/>
    </location>
    <ligand>
        <name>Zn(2+)</name>
        <dbReference type="ChEBI" id="CHEBI:29105"/>
    </ligand>
</feature>
<dbReference type="SUPFAM" id="SSF53056">
    <property type="entry name" value="beta-carbonic anhydrase, cab"/>
    <property type="match status" value="1"/>
</dbReference>
<proteinExistence type="inferred from homology"/>
<protein>
    <recommendedName>
        <fullName evidence="5">Carbonic anhydrase</fullName>
        <ecNumber evidence="5">4.2.1.1</ecNumber>
    </recommendedName>
    <alternativeName>
        <fullName evidence="5">Carbonate dehydratase</fullName>
    </alternativeName>
</protein>
<evidence type="ECO:0000256" key="5">
    <source>
        <dbReference type="RuleBase" id="RU003956"/>
    </source>
</evidence>
<dbReference type="AlphaFoldDB" id="A0A197JRG5"/>
<comment type="catalytic activity">
    <reaction evidence="5">
        <text>hydrogencarbonate + H(+) = CO2 + H2O</text>
        <dbReference type="Rhea" id="RHEA:10748"/>
        <dbReference type="ChEBI" id="CHEBI:15377"/>
        <dbReference type="ChEBI" id="CHEBI:15378"/>
        <dbReference type="ChEBI" id="CHEBI:16526"/>
        <dbReference type="ChEBI" id="CHEBI:17544"/>
        <dbReference type="EC" id="4.2.1.1"/>
    </reaction>
</comment>
<accession>A0A197JRG5</accession>
<feature type="binding site" evidence="4">
    <location>
        <position position="105"/>
    </location>
    <ligand>
        <name>Zn(2+)</name>
        <dbReference type="ChEBI" id="CHEBI:29105"/>
    </ligand>
</feature>
<evidence type="ECO:0000256" key="4">
    <source>
        <dbReference type="PIRSR" id="PIRSR601765-1"/>
    </source>
</evidence>
<dbReference type="InterPro" id="IPR001765">
    <property type="entry name" value="Carbonic_anhydrase"/>
</dbReference>